<dbReference type="Gene3D" id="3.20.170.20">
    <property type="entry name" value="Protein of unknown function DUF952"/>
    <property type="match status" value="1"/>
</dbReference>
<comment type="caution">
    <text evidence="1">The sequence shown here is derived from an EMBL/GenBank/DDBJ whole genome shotgun (WGS) entry which is preliminary data.</text>
</comment>
<sequence>MIDLAPSLWHRFVMDQPIYKIAPRPLWEAAKAKGQFDGAPVDEADGFIHFSTGGQVRETAARHFSGQHDLVLIAVDPDRLGDALRYEKSRGGALFPHLFGPLPLDAVVWVEDLPLGIDGGHQFPGSVR</sequence>
<reference evidence="1" key="1">
    <citation type="journal article" date="2015" name="Nature">
        <title>Complex archaea that bridge the gap between prokaryotes and eukaryotes.</title>
        <authorList>
            <person name="Spang A."/>
            <person name="Saw J.H."/>
            <person name="Jorgensen S.L."/>
            <person name="Zaremba-Niedzwiedzka K."/>
            <person name="Martijn J."/>
            <person name="Lind A.E."/>
            <person name="van Eijk R."/>
            <person name="Schleper C."/>
            <person name="Guy L."/>
            <person name="Ettema T.J."/>
        </authorList>
    </citation>
    <scope>NUCLEOTIDE SEQUENCE</scope>
</reference>
<dbReference type="AlphaFoldDB" id="A0A0F9WZN8"/>
<dbReference type="EMBL" id="LAZR01000170">
    <property type="protein sequence ID" value="KKN84568.1"/>
    <property type="molecule type" value="Genomic_DNA"/>
</dbReference>
<dbReference type="SUPFAM" id="SSF56399">
    <property type="entry name" value="ADP-ribosylation"/>
    <property type="match status" value="1"/>
</dbReference>
<dbReference type="PANTHER" id="PTHR34129">
    <property type="entry name" value="BLR1139 PROTEIN"/>
    <property type="match status" value="1"/>
</dbReference>
<dbReference type="InterPro" id="IPR009297">
    <property type="entry name" value="DUF952"/>
</dbReference>
<accession>A0A0F9WZN8</accession>
<dbReference type="Pfam" id="PF06108">
    <property type="entry name" value="DUF952"/>
    <property type="match status" value="1"/>
</dbReference>
<protein>
    <recommendedName>
        <fullName evidence="2">Dihydroorotate dehydrogenase</fullName>
    </recommendedName>
</protein>
<evidence type="ECO:0008006" key="2">
    <source>
        <dbReference type="Google" id="ProtNLM"/>
    </source>
</evidence>
<gene>
    <name evidence="1" type="ORF">LCGC14_0288340</name>
</gene>
<dbReference type="PANTHER" id="PTHR34129:SF1">
    <property type="entry name" value="DUF952 DOMAIN-CONTAINING PROTEIN"/>
    <property type="match status" value="1"/>
</dbReference>
<proteinExistence type="predicted"/>
<evidence type="ECO:0000313" key="1">
    <source>
        <dbReference type="EMBL" id="KKN84568.1"/>
    </source>
</evidence>
<name>A0A0F9WZN8_9ZZZZ</name>
<organism evidence="1">
    <name type="scientific">marine sediment metagenome</name>
    <dbReference type="NCBI Taxonomy" id="412755"/>
    <lineage>
        <taxon>unclassified sequences</taxon>
        <taxon>metagenomes</taxon>
        <taxon>ecological metagenomes</taxon>
    </lineage>
</organism>